<dbReference type="InterPro" id="IPR002525">
    <property type="entry name" value="Transp_IS110-like_N"/>
</dbReference>
<dbReference type="Pfam" id="PF01548">
    <property type="entry name" value="DEDD_Tnp_IS110"/>
    <property type="match status" value="1"/>
</dbReference>
<evidence type="ECO:0000313" key="5">
    <source>
        <dbReference type="Proteomes" id="UP001300261"/>
    </source>
</evidence>
<comment type="caution">
    <text evidence="3">The sequence shown here is derived from an EMBL/GenBank/DDBJ whole genome shotgun (WGS) entry which is preliminary data.</text>
</comment>
<evidence type="ECO:0000313" key="4">
    <source>
        <dbReference type="EMBL" id="MCX2724944.1"/>
    </source>
</evidence>
<dbReference type="InterPro" id="IPR047650">
    <property type="entry name" value="Transpos_IS110"/>
</dbReference>
<dbReference type="EMBL" id="JAPEVI010000002">
    <property type="protein sequence ID" value="MCX2721622.1"/>
    <property type="molecule type" value="Genomic_DNA"/>
</dbReference>
<dbReference type="Pfam" id="PF02371">
    <property type="entry name" value="Transposase_20"/>
    <property type="match status" value="1"/>
</dbReference>
<reference evidence="3" key="2">
    <citation type="submission" date="2022-11" db="EMBL/GenBank/DDBJ databases">
        <authorList>
            <person name="Lee M.W."/>
            <person name="Choi B.J."/>
            <person name="Lee J.K."/>
            <person name="Choi D.G."/>
            <person name="Baek J.H."/>
            <person name="Bayburt H."/>
            <person name="Kristyanto S."/>
            <person name="Kim J.M."/>
            <person name="Han D.M."/>
            <person name="Kim K.H."/>
            <person name="Jeon C.O."/>
        </authorList>
    </citation>
    <scope>NUCLEOTIDE SEQUENCE</scope>
    <source>
        <strain evidence="3">DSM 29163</strain>
    </source>
</reference>
<evidence type="ECO:0000313" key="3">
    <source>
        <dbReference type="EMBL" id="MCX2721622.1"/>
    </source>
</evidence>
<dbReference type="Proteomes" id="UP001300261">
    <property type="component" value="Unassembled WGS sequence"/>
</dbReference>
<dbReference type="PANTHER" id="PTHR33055">
    <property type="entry name" value="TRANSPOSASE FOR INSERTION SEQUENCE ELEMENT IS1111A"/>
    <property type="match status" value="1"/>
</dbReference>
<dbReference type="InterPro" id="IPR003346">
    <property type="entry name" value="Transposase_20"/>
</dbReference>
<sequence length="315" mass="34532">MDETISFSGIDVSKATLDVHVRPGGSRAQFANDRAGWAALGAWLSPFQVERVVVEATGGYERGAVQALLRQGHCVCVVNPRRVRDFARACGYLAKTDRLDAAVLAHFAQVFDPPSASLPSEAQAKLAQYAALRDTLVAQMTRLSNQFAHMDDPDVEQLVRELQETTKAKLADLDLLIQSCIQDNADLRQRYDQLTSVPGIGPVAAVFLIACLPELGQISRHAIAALVGVAPFARDSGNLRGQRRIVGGRAPVRRALFMASMSAVRFNPVLKRFYMRLIDNGCSKKKALIACIRKLVTILNAMVRDNKPWQPALQE</sequence>
<evidence type="ECO:0000259" key="2">
    <source>
        <dbReference type="Pfam" id="PF02371"/>
    </source>
</evidence>
<keyword evidence="5" id="KW-1185">Reference proteome</keyword>
<feature type="domain" description="Transposase IS116/IS110/IS902 C-terminal" evidence="2">
    <location>
        <begin position="193"/>
        <end position="274"/>
    </location>
</feature>
<protein>
    <submittedName>
        <fullName evidence="3">IS110 family transposase</fullName>
    </submittedName>
</protein>
<reference evidence="3 5" key="1">
    <citation type="journal article" date="2016" name="Int. J. Syst. Evol. Microbiol.">
        <title>Labrenzia salina sp. nov., isolated from the rhizosphere of the halophyte Arthrocnemum macrostachyum.</title>
        <authorList>
            <person name="Camacho M."/>
            <person name="Redondo-Gomez S."/>
            <person name="Rodriguez-Llorente I."/>
            <person name="Rohde M."/>
            <person name="Sproer C."/>
            <person name="Schumann P."/>
            <person name="Klenk H.P."/>
            <person name="Montero-Calasanz M.D.C."/>
        </authorList>
    </citation>
    <scope>NUCLEOTIDE SEQUENCE [LARGE SCALE GENOMIC DNA]</scope>
    <source>
        <strain evidence="3 5">DSM 29163</strain>
    </source>
</reference>
<evidence type="ECO:0000259" key="1">
    <source>
        <dbReference type="Pfam" id="PF01548"/>
    </source>
</evidence>
<dbReference type="RefSeq" id="WP_265961312.1">
    <property type="nucleotide sequence ID" value="NZ_JAPEVI010000002.1"/>
</dbReference>
<feature type="domain" description="Transposase IS110-like N-terminal" evidence="1">
    <location>
        <begin position="9"/>
        <end position="148"/>
    </location>
</feature>
<dbReference type="PANTHER" id="PTHR33055:SF13">
    <property type="entry name" value="TRANSPOSASE"/>
    <property type="match status" value="1"/>
</dbReference>
<name>A0ABT3QXI0_9HYPH</name>
<dbReference type="EMBL" id="JAPEVI010000003">
    <property type="protein sequence ID" value="MCX2724944.1"/>
    <property type="molecule type" value="Genomic_DNA"/>
</dbReference>
<accession>A0ABT3QXI0</accession>
<organism evidence="3 5">
    <name type="scientific">Roseibium salinum</name>
    <dbReference type="NCBI Taxonomy" id="1604349"/>
    <lineage>
        <taxon>Bacteria</taxon>
        <taxon>Pseudomonadati</taxon>
        <taxon>Pseudomonadota</taxon>
        <taxon>Alphaproteobacteria</taxon>
        <taxon>Hyphomicrobiales</taxon>
        <taxon>Stappiaceae</taxon>
        <taxon>Roseibium</taxon>
    </lineage>
</organism>
<dbReference type="NCBIfam" id="NF033542">
    <property type="entry name" value="transpos_IS110"/>
    <property type="match status" value="1"/>
</dbReference>
<proteinExistence type="predicted"/>
<gene>
    <name evidence="3" type="ORF">ON753_04260</name>
    <name evidence="4" type="ORF">ON753_21650</name>
</gene>